<dbReference type="Gene3D" id="3.30.565.10">
    <property type="entry name" value="Histidine kinase-like ATPase, C-terminal domain"/>
    <property type="match status" value="1"/>
</dbReference>
<evidence type="ECO:0000256" key="6">
    <source>
        <dbReference type="ARBA" id="ARBA00022777"/>
    </source>
</evidence>
<dbReference type="InterPro" id="IPR003594">
    <property type="entry name" value="HATPase_dom"/>
</dbReference>
<dbReference type="SMART" id="SM00387">
    <property type="entry name" value="HATPase_c"/>
    <property type="match status" value="1"/>
</dbReference>
<dbReference type="InterPro" id="IPR011712">
    <property type="entry name" value="Sig_transdc_His_kin_sub3_dim/P"/>
</dbReference>
<dbReference type="GO" id="GO:0046983">
    <property type="term" value="F:protein dimerization activity"/>
    <property type="evidence" value="ECO:0007669"/>
    <property type="project" value="InterPro"/>
</dbReference>
<dbReference type="GO" id="GO:0000155">
    <property type="term" value="F:phosphorelay sensor kinase activity"/>
    <property type="evidence" value="ECO:0007669"/>
    <property type="project" value="InterPro"/>
</dbReference>
<keyword evidence="3" id="KW-0597">Phosphoprotein</keyword>
<sequence>MIDAVRRHAAWLLVLLTVAIGIFVVVLDFMSPGNIDAEWVTYVFPLAALMSTGVGAVLAIKRGENPIGWLLLVNGLVIALSGVATEYATYGLLTDPGSLPGAEFAALANQAMWPVLFAPLAAVAFVFPDGHLPSPRWRRIAIVLGALFALQQVLLFFAPRPLEEPFDAYSPPLPQVSDAIFAPLFGLTSIAMLATLVAAALAVRTRKRRATGLERQQIKVLAYAATLIPLAVAAGWAESMISGRADTAAVAGLVAVLIAVPLAIGVAVMRYRLYEIDRVINRTLVYVTLTVLLAATYAIVSLAVGVALGGGSTLPTAGATLAVALTFGRLRGYVQRIVDRRFNRARYEGLRRVERHLLSLRAGRAMPESTGDVLAEALGDPDLELLFALPDGGGYVDAQGRAAKTYPEGERVVTPVRHGDLALGAVRHDPALTEQPDLLDSVITAAGLAIEIARLRAEVRRRLAQVEESRARIVTAGYEERRRLERDLHDGAQQRLVSIGLAIRHIQGRLGAQGGDLDAELDATVNEVTRAIEELRELARGVRPACLDDGLAPALRELASRTPLPTEVTATSERFEEGVEAAAYFVASEALTNSVKHARASRLTVSAERHNGSLVLCISDDGVGGAVAAERSGLAGITDRVAALGGTLRVWSPRGSGTQVTAELPCAS</sequence>
<evidence type="ECO:0000313" key="11">
    <source>
        <dbReference type="EMBL" id="CAA9529719.1"/>
    </source>
</evidence>
<feature type="transmembrane region" description="Helical" evidence="9">
    <location>
        <begin position="9"/>
        <end position="27"/>
    </location>
</feature>
<reference evidence="11" key="1">
    <citation type="submission" date="2020-02" db="EMBL/GenBank/DDBJ databases">
        <authorList>
            <person name="Meier V. D."/>
        </authorList>
    </citation>
    <scope>NUCLEOTIDE SEQUENCE</scope>
    <source>
        <strain evidence="11">AVDCRST_MAG67</strain>
    </source>
</reference>
<dbReference type="Pfam" id="PF02518">
    <property type="entry name" value="HATPase_c"/>
    <property type="match status" value="1"/>
</dbReference>
<proteinExistence type="predicted"/>
<evidence type="ECO:0000256" key="9">
    <source>
        <dbReference type="SAM" id="Phobius"/>
    </source>
</evidence>
<dbReference type="EMBL" id="CADCVQ010000164">
    <property type="protein sequence ID" value="CAA9529719.1"/>
    <property type="molecule type" value="Genomic_DNA"/>
</dbReference>
<evidence type="ECO:0000256" key="3">
    <source>
        <dbReference type="ARBA" id="ARBA00022553"/>
    </source>
</evidence>
<feature type="transmembrane region" description="Helical" evidence="9">
    <location>
        <begin position="140"/>
        <end position="159"/>
    </location>
</feature>
<dbReference type="PANTHER" id="PTHR24421:SF10">
    <property type="entry name" value="NITRATE_NITRITE SENSOR PROTEIN NARQ"/>
    <property type="match status" value="1"/>
</dbReference>
<protein>
    <recommendedName>
        <fullName evidence="2">histidine kinase</fullName>
        <ecNumber evidence="2">2.7.13.3</ecNumber>
    </recommendedName>
</protein>
<dbReference type="EC" id="2.7.13.3" evidence="2"/>
<dbReference type="Pfam" id="PF07730">
    <property type="entry name" value="HisKA_3"/>
    <property type="match status" value="1"/>
</dbReference>
<dbReference type="GO" id="GO:0005524">
    <property type="term" value="F:ATP binding"/>
    <property type="evidence" value="ECO:0007669"/>
    <property type="project" value="UniProtKB-KW"/>
</dbReference>
<dbReference type="InterPro" id="IPR050482">
    <property type="entry name" value="Sensor_HK_TwoCompSys"/>
</dbReference>
<dbReference type="CDD" id="cd16917">
    <property type="entry name" value="HATPase_UhpB-NarQ-NarX-like"/>
    <property type="match status" value="1"/>
</dbReference>
<feature type="transmembrane region" description="Helical" evidence="9">
    <location>
        <begin position="249"/>
        <end position="271"/>
    </location>
</feature>
<name>A0A6J4TT15_9ACTN</name>
<evidence type="ECO:0000256" key="5">
    <source>
        <dbReference type="ARBA" id="ARBA00022741"/>
    </source>
</evidence>
<keyword evidence="8" id="KW-0902">Two-component regulatory system</keyword>
<evidence type="ECO:0000256" key="7">
    <source>
        <dbReference type="ARBA" id="ARBA00022840"/>
    </source>
</evidence>
<evidence type="ECO:0000259" key="10">
    <source>
        <dbReference type="SMART" id="SM00387"/>
    </source>
</evidence>
<dbReference type="InterPro" id="IPR036890">
    <property type="entry name" value="HATPase_C_sf"/>
</dbReference>
<keyword evidence="4" id="KW-0808">Transferase</keyword>
<dbReference type="Gene3D" id="1.20.5.1930">
    <property type="match status" value="1"/>
</dbReference>
<evidence type="ECO:0000256" key="4">
    <source>
        <dbReference type="ARBA" id="ARBA00022679"/>
    </source>
</evidence>
<evidence type="ECO:0000256" key="8">
    <source>
        <dbReference type="ARBA" id="ARBA00023012"/>
    </source>
</evidence>
<dbReference type="GO" id="GO:0016020">
    <property type="term" value="C:membrane"/>
    <property type="evidence" value="ECO:0007669"/>
    <property type="project" value="InterPro"/>
</dbReference>
<feature type="transmembrane region" description="Helical" evidence="9">
    <location>
        <begin position="110"/>
        <end position="128"/>
    </location>
</feature>
<keyword evidence="9" id="KW-0812">Transmembrane</keyword>
<dbReference type="SUPFAM" id="SSF55874">
    <property type="entry name" value="ATPase domain of HSP90 chaperone/DNA topoisomerase II/histidine kinase"/>
    <property type="match status" value="1"/>
</dbReference>
<feature type="domain" description="Histidine kinase/HSP90-like ATPase" evidence="10">
    <location>
        <begin position="578"/>
        <end position="668"/>
    </location>
</feature>
<keyword evidence="6 11" id="KW-0418">Kinase</keyword>
<dbReference type="PANTHER" id="PTHR24421">
    <property type="entry name" value="NITRATE/NITRITE SENSOR PROTEIN NARX-RELATED"/>
    <property type="match status" value="1"/>
</dbReference>
<keyword evidence="9" id="KW-0472">Membrane</keyword>
<dbReference type="AlphaFoldDB" id="A0A6J4TT15"/>
<evidence type="ECO:0000256" key="1">
    <source>
        <dbReference type="ARBA" id="ARBA00000085"/>
    </source>
</evidence>
<feature type="transmembrane region" description="Helical" evidence="9">
    <location>
        <begin position="179"/>
        <end position="199"/>
    </location>
</feature>
<accession>A0A6J4TT15</accession>
<keyword evidence="9" id="KW-1133">Transmembrane helix</keyword>
<feature type="transmembrane region" description="Helical" evidence="9">
    <location>
        <begin position="39"/>
        <end position="60"/>
    </location>
</feature>
<organism evidence="11">
    <name type="scientific">uncultured Solirubrobacteraceae bacterium</name>
    <dbReference type="NCBI Taxonomy" id="1162706"/>
    <lineage>
        <taxon>Bacteria</taxon>
        <taxon>Bacillati</taxon>
        <taxon>Actinomycetota</taxon>
        <taxon>Thermoleophilia</taxon>
        <taxon>Solirubrobacterales</taxon>
        <taxon>Solirubrobacteraceae</taxon>
        <taxon>environmental samples</taxon>
    </lineage>
</organism>
<evidence type="ECO:0000256" key="2">
    <source>
        <dbReference type="ARBA" id="ARBA00012438"/>
    </source>
</evidence>
<comment type="catalytic activity">
    <reaction evidence="1">
        <text>ATP + protein L-histidine = ADP + protein N-phospho-L-histidine.</text>
        <dbReference type="EC" id="2.7.13.3"/>
    </reaction>
</comment>
<keyword evidence="5" id="KW-0547">Nucleotide-binding</keyword>
<feature type="transmembrane region" description="Helical" evidence="9">
    <location>
        <begin position="283"/>
        <end position="308"/>
    </location>
</feature>
<feature type="transmembrane region" description="Helical" evidence="9">
    <location>
        <begin position="220"/>
        <end position="237"/>
    </location>
</feature>
<feature type="transmembrane region" description="Helical" evidence="9">
    <location>
        <begin position="67"/>
        <end position="90"/>
    </location>
</feature>
<gene>
    <name evidence="11" type="ORF">AVDCRST_MAG67-4028</name>
</gene>
<keyword evidence="7" id="KW-0067">ATP-binding</keyword>